<organism evidence="2 3">
    <name type="scientific">Elysia crispata</name>
    <name type="common">lettuce slug</name>
    <dbReference type="NCBI Taxonomy" id="231223"/>
    <lineage>
        <taxon>Eukaryota</taxon>
        <taxon>Metazoa</taxon>
        <taxon>Spiralia</taxon>
        <taxon>Lophotrochozoa</taxon>
        <taxon>Mollusca</taxon>
        <taxon>Gastropoda</taxon>
        <taxon>Heterobranchia</taxon>
        <taxon>Euthyneura</taxon>
        <taxon>Panpulmonata</taxon>
        <taxon>Sacoglossa</taxon>
        <taxon>Placobranchoidea</taxon>
        <taxon>Plakobranchidae</taxon>
        <taxon>Elysia</taxon>
    </lineage>
</organism>
<protein>
    <submittedName>
        <fullName evidence="2">Uncharacterized protein</fullName>
    </submittedName>
</protein>
<proteinExistence type="predicted"/>
<evidence type="ECO:0000313" key="3">
    <source>
        <dbReference type="Proteomes" id="UP001283361"/>
    </source>
</evidence>
<sequence length="135" mass="15588">MNPKVYHSDVRRRRRSPIGIDWRVKERVMVIRAVRDRVSPFLELGRSSQFMISTGQRQRDSGLEQRAEWLKLTPGQSLGSRTVGQKTAPVWFHQVFCQIKTCDSPLPSLRDQRKPKPQPQPQPQPQLVGGDYKLA</sequence>
<dbReference type="EMBL" id="JAWDGP010001519">
    <property type="protein sequence ID" value="KAK3790832.1"/>
    <property type="molecule type" value="Genomic_DNA"/>
</dbReference>
<comment type="caution">
    <text evidence="2">The sequence shown here is derived from an EMBL/GenBank/DDBJ whole genome shotgun (WGS) entry which is preliminary data.</text>
</comment>
<feature type="region of interest" description="Disordered" evidence="1">
    <location>
        <begin position="106"/>
        <end position="135"/>
    </location>
</feature>
<keyword evidence="3" id="KW-1185">Reference proteome</keyword>
<dbReference type="AlphaFoldDB" id="A0AAE1E1T6"/>
<evidence type="ECO:0000313" key="2">
    <source>
        <dbReference type="EMBL" id="KAK3790832.1"/>
    </source>
</evidence>
<reference evidence="2" key="1">
    <citation type="journal article" date="2023" name="G3 (Bethesda)">
        <title>A reference genome for the long-term kleptoplast-retaining sea slug Elysia crispata morphotype clarki.</title>
        <authorList>
            <person name="Eastman K.E."/>
            <person name="Pendleton A.L."/>
            <person name="Shaikh M.A."/>
            <person name="Suttiyut T."/>
            <person name="Ogas R."/>
            <person name="Tomko P."/>
            <person name="Gavelis G."/>
            <person name="Widhalm J.R."/>
            <person name="Wisecaver J.H."/>
        </authorList>
    </citation>
    <scope>NUCLEOTIDE SEQUENCE</scope>
    <source>
        <strain evidence="2">ECLA1</strain>
    </source>
</reference>
<evidence type="ECO:0000256" key="1">
    <source>
        <dbReference type="SAM" id="MobiDB-lite"/>
    </source>
</evidence>
<name>A0AAE1E1T6_9GAST</name>
<dbReference type="Proteomes" id="UP001283361">
    <property type="component" value="Unassembled WGS sequence"/>
</dbReference>
<accession>A0AAE1E1T6</accession>
<gene>
    <name evidence="2" type="ORF">RRG08_038322</name>
</gene>